<evidence type="ECO:0000256" key="7">
    <source>
        <dbReference type="ARBA" id="ARBA00025705"/>
    </source>
</evidence>
<comment type="similarity">
    <text evidence="1 8">Belongs to the precorrin methyltransferase family.</text>
</comment>
<reference evidence="11 12" key="1">
    <citation type="submission" date="2019-11" db="EMBL/GenBank/DDBJ databases">
        <title>Draft genome sequence of Paludibacterium sp. dN18-1.</title>
        <authorList>
            <person name="Im W.-T."/>
        </authorList>
    </citation>
    <scope>NUCLEOTIDE SEQUENCE [LARGE SCALE GENOMIC DNA]</scope>
    <source>
        <strain evidence="12">dN 18-1</strain>
    </source>
</reference>
<keyword evidence="4 8" id="KW-0808">Transferase</keyword>
<organism evidence="11 12">
    <name type="scientific">Paludibacterium denitrificans</name>
    <dbReference type="NCBI Taxonomy" id="2675226"/>
    <lineage>
        <taxon>Bacteria</taxon>
        <taxon>Pseudomonadati</taxon>
        <taxon>Pseudomonadota</taxon>
        <taxon>Betaproteobacteria</taxon>
        <taxon>Neisseriales</taxon>
        <taxon>Chromobacteriaceae</taxon>
        <taxon>Paludibacterium</taxon>
    </lineage>
</organism>
<evidence type="ECO:0000256" key="8">
    <source>
        <dbReference type="RuleBase" id="RU003960"/>
    </source>
</evidence>
<dbReference type="AlphaFoldDB" id="A0A844G927"/>
<dbReference type="InterPro" id="IPR006366">
    <property type="entry name" value="CobA/CysG_C"/>
</dbReference>
<dbReference type="InterPro" id="IPR014777">
    <property type="entry name" value="4pyrrole_Mease_sub1"/>
</dbReference>
<accession>A0A844G927</accession>
<dbReference type="PANTHER" id="PTHR45790">
    <property type="entry name" value="SIROHEME SYNTHASE-RELATED"/>
    <property type="match status" value="1"/>
</dbReference>
<evidence type="ECO:0000256" key="3">
    <source>
        <dbReference type="ARBA" id="ARBA00022603"/>
    </source>
</evidence>
<dbReference type="GO" id="GO:0032259">
    <property type="term" value="P:methylation"/>
    <property type="evidence" value="ECO:0007669"/>
    <property type="project" value="UniProtKB-KW"/>
</dbReference>
<dbReference type="Gene3D" id="3.40.1010.10">
    <property type="entry name" value="Cobalt-precorrin-4 Transmethylase, Domain 1"/>
    <property type="match status" value="1"/>
</dbReference>
<evidence type="ECO:0000256" key="9">
    <source>
        <dbReference type="SAM" id="MobiDB-lite"/>
    </source>
</evidence>
<dbReference type="Gene3D" id="3.30.950.10">
    <property type="entry name" value="Methyltransferase, Cobalt-precorrin-4 Transmethylase, Domain 2"/>
    <property type="match status" value="1"/>
</dbReference>
<dbReference type="InterPro" id="IPR050161">
    <property type="entry name" value="Siro_Cobalamin_biosynth"/>
</dbReference>
<dbReference type="InterPro" id="IPR035996">
    <property type="entry name" value="4pyrrol_Methylase_sf"/>
</dbReference>
<dbReference type="PROSITE" id="PS00840">
    <property type="entry name" value="SUMT_2"/>
    <property type="match status" value="1"/>
</dbReference>
<dbReference type="InterPro" id="IPR014776">
    <property type="entry name" value="4pyrrole_Mease_sub2"/>
</dbReference>
<dbReference type="PANTHER" id="PTHR45790:SF1">
    <property type="entry name" value="SIROHEME SYNTHASE"/>
    <property type="match status" value="1"/>
</dbReference>
<sequence>MNRPYQVRDKVPDPIRENADGTTGFLPGSVALVGAGPGDPDLLTLRAVQRLQQADAVLYDHLLDSRILDLAPASASRICVGKRASRHTLPQEDINQLLIRFAQQGMRVVRLKGGDPLMFGRGGEELEALAEAGIRCEVVPGISAALGAAASAALPLTHRHYAQSCSFVTGHRREGKEELDWAGYCHPGQTIVVYMGLGQAANIASQLMANGISGDTPIAVVENACSDKQRCLCDTLQNLAVLISQQQVSSCGVTGDWSCRHPAPEAGVHENSRTGKFLIRIIQTGTTCTAYCSFTY</sequence>
<evidence type="ECO:0000313" key="12">
    <source>
        <dbReference type="Proteomes" id="UP000446658"/>
    </source>
</evidence>
<dbReference type="NCBIfam" id="NF004790">
    <property type="entry name" value="PRK06136.1"/>
    <property type="match status" value="1"/>
</dbReference>
<dbReference type="Proteomes" id="UP000446658">
    <property type="component" value="Unassembled WGS sequence"/>
</dbReference>
<dbReference type="RefSeq" id="WP_230368643.1">
    <property type="nucleotide sequence ID" value="NZ_WLYX01000001.1"/>
</dbReference>
<evidence type="ECO:0000256" key="5">
    <source>
        <dbReference type="ARBA" id="ARBA00022691"/>
    </source>
</evidence>
<evidence type="ECO:0000259" key="10">
    <source>
        <dbReference type="Pfam" id="PF00590"/>
    </source>
</evidence>
<evidence type="ECO:0000256" key="1">
    <source>
        <dbReference type="ARBA" id="ARBA00005879"/>
    </source>
</evidence>
<keyword evidence="5" id="KW-0949">S-adenosyl-L-methionine</keyword>
<feature type="compositionally biased region" description="Basic and acidic residues" evidence="9">
    <location>
        <begin position="1"/>
        <end position="19"/>
    </location>
</feature>
<feature type="domain" description="Tetrapyrrole methylase" evidence="10">
    <location>
        <begin position="30"/>
        <end position="239"/>
    </location>
</feature>
<dbReference type="InterPro" id="IPR003043">
    <property type="entry name" value="Uropor_MeTrfase_CS"/>
</dbReference>
<evidence type="ECO:0000313" key="11">
    <source>
        <dbReference type="EMBL" id="MTD32292.1"/>
    </source>
</evidence>
<dbReference type="NCBIfam" id="TIGR01469">
    <property type="entry name" value="cobA_cysG_Cterm"/>
    <property type="match status" value="1"/>
</dbReference>
<dbReference type="EC" id="2.1.1.107" evidence="2"/>
<proteinExistence type="inferred from homology"/>
<protein>
    <recommendedName>
        <fullName evidence="2">uroporphyrinogen-III C-methyltransferase</fullName>
        <ecNumber evidence="2">2.1.1.107</ecNumber>
    </recommendedName>
</protein>
<keyword evidence="3 8" id="KW-0489">Methyltransferase</keyword>
<keyword evidence="6" id="KW-0627">Porphyrin biosynthesis</keyword>
<evidence type="ECO:0000256" key="2">
    <source>
        <dbReference type="ARBA" id="ARBA00012162"/>
    </source>
</evidence>
<dbReference type="GO" id="GO:0004851">
    <property type="term" value="F:uroporphyrin-III C-methyltransferase activity"/>
    <property type="evidence" value="ECO:0007669"/>
    <property type="project" value="UniProtKB-EC"/>
</dbReference>
<comment type="caution">
    <text evidence="11">The sequence shown here is derived from an EMBL/GenBank/DDBJ whole genome shotgun (WGS) entry which is preliminary data.</text>
</comment>
<comment type="pathway">
    <text evidence="7">Porphyrin-containing compound metabolism; siroheme biosynthesis; precorrin-2 from uroporphyrinogen III: step 1/1.</text>
</comment>
<feature type="region of interest" description="Disordered" evidence="9">
    <location>
        <begin position="1"/>
        <end position="20"/>
    </location>
</feature>
<evidence type="ECO:0000256" key="4">
    <source>
        <dbReference type="ARBA" id="ARBA00022679"/>
    </source>
</evidence>
<dbReference type="EMBL" id="WLYX01000001">
    <property type="protein sequence ID" value="MTD32292.1"/>
    <property type="molecule type" value="Genomic_DNA"/>
</dbReference>
<dbReference type="PROSITE" id="PS00839">
    <property type="entry name" value="SUMT_1"/>
    <property type="match status" value="1"/>
</dbReference>
<keyword evidence="12" id="KW-1185">Reference proteome</keyword>
<gene>
    <name evidence="11" type="primary">cobA</name>
    <name evidence="11" type="ORF">GKE73_00235</name>
</gene>
<name>A0A844G927_9NEIS</name>
<dbReference type="GO" id="GO:0019354">
    <property type="term" value="P:siroheme biosynthetic process"/>
    <property type="evidence" value="ECO:0007669"/>
    <property type="project" value="UniProtKB-UniPathway"/>
</dbReference>
<dbReference type="UniPathway" id="UPA00262">
    <property type="reaction ID" value="UER00211"/>
</dbReference>
<dbReference type="CDD" id="cd11642">
    <property type="entry name" value="SUMT"/>
    <property type="match status" value="1"/>
</dbReference>
<evidence type="ECO:0000256" key="6">
    <source>
        <dbReference type="ARBA" id="ARBA00023244"/>
    </source>
</evidence>
<dbReference type="Pfam" id="PF00590">
    <property type="entry name" value="TP_methylase"/>
    <property type="match status" value="1"/>
</dbReference>
<dbReference type="FunFam" id="3.40.1010.10:FF:000001">
    <property type="entry name" value="Siroheme synthase"/>
    <property type="match status" value="1"/>
</dbReference>
<dbReference type="InterPro" id="IPR000878">
    <property type="entry name" value="4pyrrol_Mease"/>
</dbReference>
<dbReference type="SUPFAM" id="SSF53790">
    <property type="entry name" value="Tetrapyrrole methylase"/>
    <property type="match status" value="1"/>
</dbReference>